<dbReference type="Proteomes" id="UP001234989">
    <property type="component" value="Chromosome 9"/>
</dbReference>
<reference evidence="1" key="1">
    <citation type="submission" date="2023-08" db="EMBL/GenBank/DDBJ databases">
        <title>A de novo genome assembly of Solanum verrucosum Schlechtendal, a Mexican diploid species geographically isolated from the other diploid A-genome species in potato relatives.</title>
        <authorList>
            <person name="Hosaka K."/>
        </authorList>
    </citation>
    <scope>NUCLEOTIDE SEQUENCE</scope>
    <source>
        <tissue evidence="1">Young leaves</tissue>
    </source>
</reference>
<organism evidence="1 2">
    <name type="scientific">Solanum verrucosum</name>
    <dbReference type="NCBI Taxonomy" id="315347"/>
    <lineage>
        <taxon>Eukaryota</taxon>
        <taxon>Viridiplantae</taxon>
        <taxon>Streptophyta</taxon>
        <taxon>Embryophyta</taxon>
        <taxon>Tracheophyta</taxon>
        <taxon>Spermatophyta</taxon>
        <taxon>Magnoliopsida</taxon>
        <taxon>eudicotyledons</taxon>
        <taxon>Gunneridae</taxon>
        <taxon>Pentapetalae</taxon>
        <taxon>asterids</taxon>
        <taxon>lamiids</taxon>
        <taxon>Solanales</taxon>
        <taxon>Solanaceae</taxon>
        <taxon>Solanoideae</taxon>
        <taxon>Solaneae</taxon>
        <taxon>Solanum</taxon>
    </lineage>
</organism>
<proteinExistence type="predicted"/>
<name>A0AAF0UFP3_SOLVR</name>
<protein>
    <submittedName>
        <fullName evidence="1">Uncharacterized protein</fullName>
    </submittedName>
</protein>
<dbReference type="EMBL" id="CP133620">
    <property type="protein sequence ID" value="WMV44910.1"/>
    <property type="molecule type" value="Genomic_DNA"/>
</dbReference>
<gene>
    <name evidence="1" type="ORF">MTR67_038295</name>
</gene>
<keyword evidence="2" id="KW-1185">Reference proteome</keyword>
<evidence type="ECO:0000313" key="2">
    <source>
        <dbReference type="Proteomes" id="UP001234989"/>
    </source>
</evidence>
<dbReference type="AlphaFoldDB" id="A0AAF0UFP3"/>
<accession>A0AAF0UFP3</accession>
<evidence type="ECO:0000313" key="1">
    <source>
        <dbReference type="EMBL" id="WMV44910.1"/>
    </source>
</evidence>
<sequence length="26" mass="3094">MLHNYCNNEITILYLVMNLIILTHFG</sequence>